<organism evidence="4 5">
    <name type="scientific">Lentithecium fluviatile CBS 122367</name>
    <dbReference type="NCBI Taxonomy" id="1168545"/>
    <lineage>
        <taxon>Eukaryota</taxon>
        <taxon>Fungi</taxon>
        <taxon>Dikarya</taxon>
        <taxon>Ascomycota</taxon>
        <taxon>Pezizomycotina</taxon>
        <taxon>Dothideomycetes</taxon>
        <taxon>Pleosporomycetidae</taxon>
        <taxon>Pleosporales</taxon>
        <taxon>Massarineae</taxon>
        <taxon>Lentitheciaceae</taxon>
        <taxon>Lentithecium</taxon>
    </lineage>
</organism>
<feature type="signal peptide" evidence="3">
    <location>
        <begin position="1"/>
        <end position="20"/>
    </location>
</feature>
<sequence>MILRIATWLLVSSFEAYVRAAAHNVAPDITVLEEGYNVIAKIPCLGCPFLFQDTSKGMDEEWTVRKDDNALFLNISLPYDSAHLSVNNAALYSGGRNLPRIYANQVVQDFSVDDLAKTVASGQLEASHETSLSTLGGGFFGLSYRQSLRNLQTEQNLDALLFHFDIFELYSDLTNPPLKHRLDSPAQRMLEVLLIQKPLLSALQPSPTYEILSASLVPRSSDPSPTQKTMSFLDWDDYGQKGTAAHALTYGAESMVSYIASGFWGLFTFILGVVALFVLVCLVCIFGWGFWEDDYEKAQHGKRRKSRGTGNGSGSWKARDVEQGGGKGKFLSAEELGLGGRGRVVGLGKSD</sequence>
<dbReference type="OrthoDB" id="3791536at2759"/>
<keyword evidence="2" id="KW-0812">Transmembrane</keyword>
<reference evidence="4" key="1">
    <citation type="journal article" date="2020" name="Stud. Mycol.">
        <title>101 Dothideomycetes genomes: a test case for predicting lifestyles and emergence of pathogens.</title>
        <authorList>
            <person name="Haridas S."/>
            <person name="Albert R."/>
            <person name="Binder M."/>
            <person name="Bloem J."/>
            <person name="Labutti K."/>
            <person name="Salamov A."/>
            <person name="Andreopoulos B."/>
            <person name="Baker S."/>
            <person name="Barry K."/>
            <person name="Bills G."/>
            <person name="Bluhm B."/>
            <person name="Cannon C."/>
            <person name="Castanera R."/>
            <person name="Culley D."/>
            <person name="Daum C."/>
            <person name="Ezra D."/>
            <person name="Gonzalez J."/>
            <person name="Henrissat B."/>
            <person name="Kuo A."/>
            <person name="Liang C."/>
            <person name="Lipzen A."/>
            <person name="Lutzoni F."/>
            <person name="Magnuson J."/>
            <person name="Mondo S."/>
            <person name="Nolan M."/>
            <person name="Ohm R."/>
            <person name="Pangilinan J."/>
            <person name="Park H.-J."/>
            <person name="Ramirez L."/>
            <person name="Alfaro M."/>
            <person name="Sun H."/>
            <person name="Tritt A."/>
            <person name="Yoshinaga Y."/>
            <person name="Zwiers L.-H."/>
            <person name="Turgeon B."/>
            <person name="Goodwin S."/>
            <person name="Spatafora J."/>
            <person name="Crous P."/>
            <person name="Grigoriev I."/>
        </authorList>
    </citation>
    <scope>NUCLEOTIDE SEQUENCE</scope>
    <source>
        <strain evidence="4">CBS 122367</strain>
    </source>
</reference>
<feature type="chain" id="PRO_5026280345" evidence="3">
    <location>
        <begin position="21"/>
        <end position="351"/>
    </location>
</feature>
<dbReference type="EMBL" id="MU005572">
    <property type="protein sequence ID" value="KAF2689226.1"/>
    <property type="molecule type" value="Genomic_DNA"/>
</dbReference>
<feature type="region of interest" description="Disordered" evidence="1">
    <location>
        <begin position="301"/>
        <end position="332"/>
    </location>
</feature>
<evidence type="ECO:0000256" key="2">
    <source>
        <dbReference type="SAM" id="Phobius"/>
    </source>
</evidence>
<evidence type="ECO:0000256" key="3">
    <source>
        <dbReference type="SAM" id="SignalP"/>
    </source>
</evidence>
<keyword evidence="2" id="KW-1133">Transmembrane helix</keyword>
<dbReference type="AlphaFoldDB" id="A0A6G1JFI1"/>
<evidence type="ECO:0000313" key="4">
    <source>
        <dbReference type="EMBL" id="KAF2689226.1"/>
    </source>
</evidence>
<keyword evidence="3" id="KW-0732">Signal</keyword>
<keyword evidence="5" id="KW-1185">Reference proteome</keyword>
<evidence type="ECO:0000313" key="5">
    <source>
        <dbReference type="Proteomes" id="UP000799291"/>
    </source>
</evidence>
<keyword evidence="2" id="KW-0472">Membrane</keyword>
<accession>A0A6G1JFI1</accession>
<name>A0A6G1JFI1_9PLEO</name>
<dbReference type="Proteomes" id="UP000799291">
    <property type="component" value="Unassembled WGS sequence"/>
</dbReference>
<proteinExistence type="predicted"/>
<evidence type="ECO:0000256" key="1">
    <source>
        <dbReference type="SAM" id="MobiDB-lite"/>
    </source>
</evidence>
<gene>
    <name evidence="4" type="ORF">K458DRAFT_291774</name>
</gene>
<feature type="transmembrane region" description="Helical" evidence="2">
    <location>
        <begin position="263"/>
        <end position="291"/>
    </location>
</feature>
<protein>
    <submittedName>
        <fullName evidence="4">Uncharacterized protein</fullName>
    </submittedName>
</protein>